<keyword evidence="2" id="KW-1185">Reference proteome</keyword>
<proteinExistence type="predicted"/>
<evidence type="ECO:0000313" key="2">
    <source>
        <dbReference type="Proteomes" id="UP000681425"/>
    </source>
</evidence>
<gene>
    <name evidence="1" type="ORF">KFK14_17395</name>
</gene>
<dbReference type="Proteomes" id="UP000681425">
    <property type="component" value="Chromosome"/>
</dbReference>
<organism evidence="1 2">
    <name type="scientific">Sphingobium phenoxybenzoativorans</name>
    <dbReference type="NCBI Taxonomy" id="1592790"/>
    <lineage>
        <taxon>Bacteria</taxon>
        <taxon>Pseudomonadati</taxon>
        <taxon>Pseudomonadota</taxon>
        <taxon>Alphaproteobacteria</taxon>
        <taxon>Sphingomonadales</taxon>
        <taxon>Sphingomonadaceae</taxon>
        <taxon>Sphingobium</taxon>
    </lineage>
</organism>
<reference evidence="1" key="1">
    <citation type="submission" date="2021-04" db="EMBL/GenBank/DDBJ databases">
        <title>Isolation of p-tert-butylphenol degrading bacteria Sphingobium phenoxybenzoativorans Tas13 from active sludge.</title>
        <authorList>
            <person name="Li Y."/>
        </authorList>
    </citation>
    <scope>NUCLEOTIDE SEQUENCE</scope>
    <source>
        <strain evidence="1">Tas13</strain>
    </source>
</reference>
<dbReference type="AlphaFoldDB" id="A0A975K7B6"/>
<dbReference type="RefSeq" id="WP_070158115.1">
    <property type="nucleotide sequence ID" value="NZ_CP073910.1"/>
</dbReference>
<evidence type="ECO:0000313" key="1">
    <source>
        <dbReference type="EMBL" id="QUT04792.1"/>
    </source>
</evidence>
<name>A0A975K7B6_9SPHN</name>
<sequence>MELSAILSLALAPLLLSLAPIAAMKDMFAWDCGKHRHVHKAAVKDKNARPDCWKSRYILM</sequence>
<dbReference type="EMBL" id="CP073910">
    <property type="protein sequence ID" value="QUT04792.1"/>
    <property type="molecule type" value="Genomic_DNA"/>
</dbReference>
<accession>A0A975K7B6</accession>
<dbReference type="KEGG" id="spph:KFK14_17395"/>
<protein>
    <submittedName>
        <fullName evidence="1">Uncharacterized protein</fullName>
    </submittedName>
</protein>